<dbReference type="AlphaFoldDB" id="A0A228J3V6"/>
<dbReference type="Pfam" id="PF03374">
    <property type="entry name" value="ANT"/>
    <property type="match status" value="1"/>
</dbReference>
<reference evidence="3" key="1">
    <citation type="submission" date="2017-06" db="EMBL/GenBank/DDBJ databases">
        <authorList>
            <person name="LiPuma J."/>
            <person name="Spilker T."/>
        </authorList>
    </citation>
    <scope>NUCLEOTIDE SEQUENCE [LARGE SCALE GENOMIC DNA]</scope>
    <source>
        <strain evidence="3">AU17325</strain>
    </source>
</reference>
<proteinExistence type="predicted"/>
<reference evidence="2 3" key="2">
    <citation type="submission" date="2017-08" db="EMBL/GenBank/DDBJ databases">
        <title>WGS of novel Burkholderia cepaca complex species.</title>
        <authorList>
            <person name="Lipuma J."/>
            <person name="Spilker T."/>
        </authorList>
    </citation>
    <scope>NUCLEOTIDE SEQUENCE [LARGE SCALE GENOMIC DNA]</scope>
    <source>
        <strain evidence="2 3">AU17325</strain>
    </source>
</reference>
<sequence length="280" mass="32002">MNNGLMNFDPAQTVVTMNSLQIAELVNIRHDNVKRTIESLADRSVISLPQIEEVKVQRERRAESVSVYVFAGEQGERDTTILVAQLSPEFTARLVDTWREMKAALVKVSNPFLTASRRELLQVALEAEERAEKAQALADKRKEYIAIYKENEISYQEEITAKDAVIKLATPAIKFQQTYEQTGEPLGFRAVAKNLRANEREFSSFLKDKGIMYKSKNKYVPYAGYVNTPYFCSKVNYVGNLEWEFTASGFIWVSQWWAKYQAEKRISTMPKGGLFNRGAQ</sequence>
<feature type="domain" description="Antirepressor protein C-terminal" evidence="1">
    <location>
        <begin position="165"/>
        <end position="234"/>
    </location>
</feature>
<evidence type="ECO:0000313" key="2">
    <source>
        <dbReference type="EMBL" id="OXI49274.1"/>
    </source>
</evidence>
<dbReference type="InterPro" id="IPR005039">
    <property type="entry name" value="Ant_C"/>
</dbReference>
<gene>
    <name evidence="2" type="ORF">CFB84_10495</name>
</gene>
<name>A0A228J3V6_9BURK</name>
<comment type="caution">
    <text evidence="2">The sequence shown here is derived from an EMBL/GenBank/DDBJ whole genome shotgun (WGS) entry which is preliminary data.</text>
</comment>
<organism evidence="2 3">
    <name type="scientific">Burkholderia aenigmatica</name>
    <dbReference type="NCBI Taxonomy" id="2015348"/>
    <lineage>
        <taxon>Bacteria</taxon>
        <taxon>Pseudomonadati</taxon>
        <taxon>Pseudomonadota</taxon>
        <taxon>Betaproteobacteria</taxon>
        <taxon>Burkholderiales</taxon>
        <taxon>Burkholderiaceae</taxon>
        <taxon>Burkholderia</taxon>
        <taxon>Burkholderia cepacia complex</taxon>
    </lineage>
</organism>
<dbReference type="Proteomes" id="UP000214600">
    <property type="component" value="Unassembled WGS sequence"/>
</dbReference>
<dbReference type="OrthoDB" id="8611785at2"/>
<dbReference type="EMBL" id="NKFA01000003">
    <property type="protein sequence ID" value="OXI49274.1"/>
    <property type="molecule type" value="Genomic_DNA"/>
</dbReference>
<dbReference type="Pfam" id="PF09669">
    <property type="entry name" value="Phage_pRha"/>
    <property type="match status" value="1"/>
</dbReference>
<dbReference type="InterPro" id="IPR014054">
    <property type="entry name" value="Phage_regulatory_Rha"/>
</dbReference>
<protein>
    <submittedName>
        <fullName evidence="2">Phage regulatory protein/antirepressor Ant</fullName>
    </submittedName>
</protein>
<accession>A0A228J3V6</accession>
<dbReference type="GO" id="GO:0003677">
    <property type="term" value="F:DNA binding"/>
    <property type="evidence" value="ECO:0007669"/>
    <property type="project" value="InterPro"/>
</dbReference>
<evidence type="ECO:0000313" key="3">
    <source>
        <dbReference type="Proteomes" id="UP000214600"/>
    </source>
</evidence>
<evidence type="ECO:0000259" key="1">
    <source>
        <dbReference type="Pfam" id="PF03374"/>
    </source>
</evidence>